<reference evidence="2 3" key="1">
    <citation type="submission" date="2019-09" db="EMBL/GenBank/DDBJ databases">
        <title>Segnochrobactrum spirostomi gen. nov., sp. nov., isolated from the ciliate Spirostomum cf. yagiui and description of a novel family, Segnochrobactraceae fam. nov. within the order Rhizobiales of the class Alphaproteobacteria.</title>
        <authorList>
            <person name="Akter S."/>
            <person name="Shazib S.U.A."/>
            <person name="Shin M.K."/>
        </authorList>
    </citation>
    <scope>NUCLEOTIDE SEQUENCE [LARGE SCALE GENOMIC DNA]</scope>
    <source>
        <strain evidence="2 3">Sp-1</strain>
    </source>
</reference>
<evidence type="ECO:0000256" key="1">
    <source>
        <dbReference type="SAM" id="Phobius"/>
    </source>
</evidence>
<feature type="transmembrane region" description="Helical" evidence="1">
    <location>
        <begin position="42"/>
        <end position="63"/>
    </location>
</feature>
<keyword evidence="1" id="KW-1133">Transmembrane helix</keyword>
<sequence>MPILAALFVAVLSLGLSHPLVVALFAEGRIVEGLGTTAQSALLGLAFAALPFGVGLGVLAVGASRTGSRAAAFDWRTMLLSGAAGLAAGSALTWAGVHLEGIMLLLAGRLVVGAAAGVAIAAALTTMDPGEAADLMARWAAGLIAPVAAIAFVGGPALGGVLAGIDPETPPVATLCLALAAFIWLRRGTAEGRTALAPPFAADPGDVDRAAPRGSAAAFLGAAWVLQGLGWGLAVSFASIRMVGAFGLSPLGLGLFGAVAALGAVVGGAIAVRGGNGRRNRGAVIAGALVAFSLPVAASVLPNVGLALQWPLAVAAGLFGGVAAAGTCRRFVEAMGEAEAGLRRALAIGAFAFAAATLASALLGRVPAEAMIVVAAGVDLLAILPLAAGLKAAGTRPAA</sequence>
<dbReference type="Proteomes" id="UP000332515">
    <property type="component" value="Unassembled WGS sequence"/>
</dbReference>
<feature type="transmembrane region" description="Helical" evidence="1">
    <location>
        <begin position="75"/>
        <end position="96"/>
    </location>
</feature>
<comment type="caution">
    <text evidence="2">The sequence shown here is derived from an EMBL/GenBank/DDBJ whole genome shotgun (WGS) entry which is preliminary data.</text>
</comment>
<keyword evidence="1" id="KW-0472">Membrane</keyword>
<feature type="transmembrane region" description="Helical" evidence="1">
    <location>
        <begin position="102"/>
        <end position="127"/>
    </location>
</feature>
<feature type="transmembrane region" description="Helical" evidence="1">
    <location>
        <begin position="310"/>
        <end position="332"/>
    </location>
</feature>
<feature type="transmembrane region" description="Helical" evidence="1">
    <location>
        <begin position="252"/>
        <end position="272"/>
    </location>
</feature>
<protein>
    <recommendedName>
        <fullName evidence="4">MFS transporter</fullName>
    </recommendedName>
</protein>
<proteinExistence type="predicted"/>
<keyword evidence="3" id="KW-1185">Reference proteome</keyword>
<dbReference type="EMBL" id="VWNA01000001">
    <property type="protein sequence ID" value="MQT12478.1"/>
    <property type="molecule type" value="Genomic_DNA"/>
</dbReference>
<feature type="transmembrane region" description="Helical" evidence="1">
    <location>
        <begin position="139"/>
        <end position="163"/>
    </location>
</feature>
<name>A0A6A7Y2A0_9HYPH</name>
<feature type="transmembrane region" description="Helical" evidence="1">
    <location>
        <begin position="284"/>
        <end position="304"/>
    </location>
</feature>
<evidence type="ECO:0008006" key="4">
    <source>
        <dbReference type="Google" id="ProtNLM"/>
    </source>
</evidence>
<keyword evidence="1" id="KW-0812">Transmembrane</keyword>
<dbReference type="AlphaFoldDB" id="A0A6A7Y2A0"/>
<feature type="transmembrane region" description="Helical" evidence="1">
    <location>
        <begin position="169"/>
        <end position="185"/>
    </location>
</feature>
<gene>
    <name evidence="2" type="ORF">F0357_07330</name>
</gene>
<dbReference type="InterPro" id="IPR036259">
    <property type="entry name" value="MFS_trans_sf"/>
</dbReference>
<feature type="transmembrane region" description="Helical" evidence="1">
    <location>
        <begin position="370"/>
        <end position="390"/>
    </location>
</feature>
<dbReference type="RefSeq" id="WP_153479737.1">
    <property type="nucleotide sequence ID" value="NZ_VWNA01000001.1"/>
</dbReference>
<dbReference type="SUPFAM" id="SSF103473">
    <property type="entry name" value="MFS general substrate transporter"/>
    <property type="match status" value="1"/>
</dbReference>
<evidence type="ECO:0000313" key="2">
    <source>
        <dbReference type="EMBL" id="MQT12478.1"/>
    </source>
</evidence>
<feature type="transmembrane region" description="Helical" evidence="1">
    <location>
        <begin position="344"/>
        <end position="364"/>
    </location>
</feature>
<feature type="transmembrane region" description="Helical" evidence="1">
    <location>
        <begin position="217"/>
        <end position="240"/>
    </location>
</feature>
<organism evidence="2 3">
    <name type="scientific">Segnochrobactrum spirostomi</name>
    <dbReference type="NCBI Taxonomy" id="2608987"/>
    <lineage>
        <taxon>Bacteria</taxon>
        <taxon>Pseudomonadati</taxon>
        <taxon>Pseudomonadota</taxon>
        <taxon>Alphaproteobacteria</taxon>
        <taxon>Hyphomicrobiales</taxon>
        <taxon>Segnochrobactraceae</taxon>
        <taxon>Segnochrobactrum</taxon>
    </lineage>
</organism>
<evidence type="ECO:0000313" key="3">
    <source>
        <dbReference type="Proteomes" id="UP000332515"/>
    </source>
</evidence>
<accession>A0A6A7Y2A0</accession>